<dbReference type="Proteomes" id="UP001595625">
    <property type="component" value="Unassembled WGS sequence"/>
</dbReference>
<evidence type="ECO:0000313" key="2">
    <source>
        <dbReference type="Proteomes" id="UP001595625"/>
    </source>
</evidence>
<reference evidence="2" key="1">
    <citation type="journal article" date="2019" name="Int. J. Syst. Evol. Microbiol.">
        <title>The Global Catalogue of Microorganisms (GCM) 10K type strain sequencing project: providing services to taxonomists for standard genome sequencing and annotation.</title>
        <authorList>
            <consortium name="The Broad Institute Genomics Platform"/>
            <consortium name="The Broad Institute Genome Sequencing Center for Infectious Disease"/>
            <person name="Wu L."/>
            <person name="Ma J."/>
        </authorList>
    </citation>
    <scope>NUCLEOTIDE SEQUENCE [LARGE SCALE GENOMIC DNA]</scope>
    <source>
        <strain evidence="2">CCM 320</strain>
    </source>
</reference>
<accession>A0ABV7KSH3</accession>
<dbReference type="RefSeq" id="WP_117312949.1">
    <property type="nucleotide sequence ID" value="NZ_JBHRUJ010000017.1"/>
</dbReference>
<dbReference type="EMBL" id="JBHRUJ010000017">
    <property type="protein sequence ID" value="MFC3212447.1"/>
    <property type="molecule type" value="Genomic_DNA"/>
</dbReference>
<protein>
    <submittedName>
        <fullName evidence="1">Uncharacterized protein</fullName>
    </submittedName>
</protein>
<name>A0ABV7KSH3_PLAOK</name>
<keyword evidence="2" id="KW-1185">Reference proteome</keyword>
<sequence length="112" mass="12618">MKKFIWPIALSFLVLIGGISAFVLTTSYKADAELLDFPVPQSATLVEENEFGKNYEWPKASGDNGIPWSYRLALKLDGWEKVEGELTPIYQKDDKKIDLIATTDHLSVLKVE</sequence>
<evidence type="ECO:0000313" key="1">
    <source>
        <dbReference type="EMBL" id="MFC3212447.1"/>
    </source>
</evidence>
<proteinExistence type="predicted"/>
<comment type="caution">
    <text evidence="1">The sequence shown here is derived from an EMBL/GenBank/DDBJ whole genome shotgun (WGS) entry which is preliminary data.</text>
</comment>
<organism evidence="1 2">
    <name type="scientific">Planomicrobium okeanokoites</name>
    <name type="common">Planococcus okeanokoites</name>
    <name type="synonym">Flavobacterium okeanokoites</name>
    <dbReference type="NCBI Taxonomy" id="244"/>
    <lineage>
        <taxon>Bacteria</taxon>
        <taxon>Bacillati</taxon>
        <taxon>Bacillota</taxon>
        <taxon>Bacilli</taxon>
        <taxon>Bacillales</taxon>
        <taxon>Caryophanaceae</taxon>
        <taxon>Planomicrobium</taxon>
    </lineage>
</organism>
<gene>
    <name evidence="1" type="ORF">ACFOEJ_15260</name>
</gene>